<evidence type="ECO:0000256" key="3">
    <source>
        <dbReference type="ARBA" id="ARBA00022630"/>
    </source>
</evidence>
<keyword evidence="4" id="KW-0274">FAD</keyword>
<evidence type="ECO:0000313" key="8">
    <source>
        <dbReference type="Proteomes" id="UP001316803"/>
    </source>
</evidence>
<dbReference type="GO" id="GO:0050661">
    <property type="term" value="F:NADP binding"/>
    <property type="evidence" value="ECO:0007669"/>
    <property type="project" value="InterPro"/>
</dbReference>
<comment type="caution">
    <text evidence="7">The sequence shown here is derived from an EMBL/GenBank/DDBJ whole genome shotgun (WGS) entry which is preliminary data.</text>
</comment>
<evidence type="ECO:0000256" key="5">
    <source>
        <dbReference type="ARBA" id="ARBA00023002"/>
    </source>
</evidence>
<keyword evidence="3" id="KW-0285">Flavoprotein</keyword>
<protein>
    <recommendedName>
        <fullName evidence="9">Flavin-containing monooxygenase</fullName>
    </recommendedName>
</protein>
<dbReference type="AlphaFoldDB" id="A0AAN8EAJ2"/>
<comment type="cofactor">
    <cofactor evidence="1">
        <name>FAD</name>
        <dbReference type="ChEBI" id="CHEBI:57692"/>
    </cofactor>
</comment>
<feature type="transmembrane region" description="Helical" evidence="6">
    <location>
        <begin position="12"/>
        <end position="32"/>
    </location>
</feature>
<evidence type="ECO:0000313" key="7">
    <source>
        <dbReference type="EMBL" id="KAK5950133.1"/>
    </source>
</evidence>
<proteinExistence type="inferred from homology"/>
<evidence type="ECO:0000256" key="4">
    <source>
        <dbReference type="ARBA" id="ARBA00022827"/>
    </source>
</evidence>
<keyword evidence="6" id="KW-0472">Membrane</keyword>
<dbReference type="PANTHER" id="PTHR42877">
    <property type="entry name" value="L-ORNITHINE N(5)-MONOOXYGENASE-RELATED"/>
    <property type="match status" value="1"/>
</dbReference>
<dbReference type="GO" id="GO:0004499">
    <property type="term" value="F:N,N-dimethylaniline monooxygenase activity"/>
    <property type="evidence" value="ECO:0007669"/>
    <property type="project" value="InterPro"/>
</dbReference>
<keyword evidence="6" id="KW-1133">Transmembrane helix</keyword>
<comment type="similarity">
    <text evidence="2">Belongs to the FAD-binding monooxygenase family.</text>
</comment>
<evidence type="ECO:0000256" key="1">
    <source>
        <dbReference type="ARBA" id="ARBA00001974"/>
    </source>
</evidence>
<evidence type="ECO:0008006" key="9">
    <source>
        <dbReference type="Google" id="ProtNLM"/>
    </source>
</evidence>
<evidence type="ECO:0000256" key="6">
    <source>
        <dbReference type="SAM" id="Phobius"/>
    </source>
</evidence>
<reference evidence="7 8" key="1">
    <citation type="submission" date="2022-12" db="EMBL/GenBank/DDBJ databases">
        <title>Genomic features and morphological characterization of a novel Knufia sp. strain isolated from spacecraft assembly facility.</title>
        <authorList>
            <person name="Teixeira M."/>
            <person name="Chander A.M."/>
            <person name="Stajich J.E."/>
            <person name="Venkateswaran K."/>
        </authorList>
    </citation>
    <scope>NUCLEOTIDE SEQUENCE [LARGE SCALE GENOMIC DNA]</scope>
    <source>
        <strain evidence="7 8">FJI-L2-BK-P2</strain>
    </source>
</reference>
<accession>A0AAN8EAJ2</accession>
<keyword evidence="5" id="KW-0560">Oxidoreductase</keyword>
<dbReference type="PANTHER" id="PTHR42877:SF4">
    <property type="entry name" value="FAD_NAD(P)-BINDING DOMAIN-CONTAINING PROTEIN-RELATED"/>
    <property type="match status" value="1"/>
</dbReference>
<name>A0AAN8EAJ2_9EURO</name>
<keyword evidence="8" id="KW-1185">Reference proteome</keyword>
<gene>
    <name evidence="7" type="ORF">OHC33_008848</name>
</gene>
<sequence>MTTTPRFTDTKILIVGGGISGMAMAIELITRYKIKDIVIIEKSGGFGGTWRDNIYPGAACDVFSSLYSFSFAQKFDFTMSLPGQEEILEYLTDVAQEYKLYQIARFNSSVRQMQWDDTEMRWHTTVSVDGGKDAEYGNSYEIVSDFVISAIGQLCKPKGFDMPGLEDFKGKVMHSARWDRGFSIKDKKVAIVGTGSTSAQIVPEIAKEVAHLTVCQRTPGFVIPRHDHELPQWQRFLRSYLPPLRKRIRAEAMNFRELFHQAVTQADSPYADFMRQMNNGLVEKQLGHRPDLQEKVKPRYNPGCKRTVITNDYYPTLARDNVDLKTAHIERVTEDGIKFEGIDEVKKIDVLILATGFDTFNFLGDLHISGLNGQTLDEIWPGGVAKALKGIMIPNVPNFGMLYGPNTNLSHNSLILVIEAQSRCLAAMIDRIYNLRKAENGTLAVWPKKEVTEAHWEKLQERLQNTSFSDPACSSWWKRHDGTIVNNWPGTAIDYQRLLEEVKWQDFDATGTAAQRFTAEVSKRSIQIVPRVVEEAWLSRGSIAAIALGTLAAGVTLHRVWRQIAPMRF</sequence>
<dbReference type="Proteomes" id="UP001316803">
    <property type="component" value="Unassembled WGS sequence"/>
</dbReference>
<dbReference type="Gene3D" id="3.50.50.60">
    <property type="entry name" value="FAD/NAD(P)-binding domain"/>
    <property type="match status" value="2"/>
</dbReference>
<dbReference type="Pfam" id="PF00743">
    <property type="entry name" value="FMO-like"/>
    <property type="match status" value="1"/>
</dbReference>
<dbReference type="InterPro" id="IPR051209">
    <property type="entry name" value="FAD-bind_Monooxygenase_sf"/>
</dbReference>
<keyword evidence="6" id="KW-0812">Transmembrane</keyword>
<dbReference type="SUPFAM" id="SSF51905">
    <property type="entry name" value="FAD/NAD(P)-binding domain"/>
    <property type="match status" value="1"/>
</dbReference>
<dbReference type="InterPro" id="IPR036188">
    <property type="entry name" value="FAD/NAD-bd_sf"/>
</dbReference>
<dbReference type="GO" id="GO:0050660">
    <property type="term" value="F:flavin adenine dinucleotide binding"/>
    <property type="evidence" value="ECO:0007669"/>
    <property type="project" value="InterPro"/>
</dbReference>
<dbReference type="InterPro" id="IPR020946">
    <property type="entry name" value="Flavin_mOase-like"/>
</dbReference>
<dbReference type="EMBL" id="JAKLMC020000029">
    <property type="protein sequence ID" value="KAK5950133.1"/>
    <property type="molecule type" value="Genomic_DNA"/>
</dbReference>
<organism evidence="7 8">
    <name type="scientific">Knufia fluminis</name>
    <dbReference type="NCBI Taxonomy" id="191047"/>
    <lineage>
        <taxon>Eukaryota</taxon>
        <taxon>Fungi</taxon>
        <taxon>Dikarya</taxon>
        <taxon>Ascomycota</taxon>
        <taxon>Pezizomycotina</taxon>
        <taxon>Eurotiomycetes</taxon>
        <taxon>Chaetothyriomycetidae</taxon>
        <taxon>Chaetothyriales</taxon>
        <taxon>Trichomeriaceae</taxon>
        <taxon>Knufia</taxon>
    </lineage>
</organism>
<evidence type="ECO:0000256" key="2">
    <source>
        <dbReference type="ARBA" id="ARBA00010139"/>
    </source>
</evidence>